<dbReference type="InterPro" id="IPR025332">
    <property type="entry name" value="DUF4238"/>
</dbReference>
<dbReference type="Pfam" id="PF14022">
    <property type="entry name" value="DUF4238"/>
    <property type="match status" value="1"/>
</dbReference>
<evidence type="ECO:0000313" key="2">
    <source>
        <dbReference type="Proteomes" id="UP000659767"/>
    </source>
</evidence>
<reference evidence="2" key="1">
    <citation type="journal article" date="2019" name="Int. J. Syst. Evol. Microbiol.">
        <title>The Global Catalogue of Microorganisms (GCM) 10K type strain sequencing project: providing services to taxonomists for standard genome sequencing and annotation.</title>
        <authorList>
            <consortium name="The Broad Institute Genomics Platform"/>
            <consortium name="The Broad Institute Genome Sequencing Center for Infectious Disease"/>
            <person name="Wu L."/>
            <person name="Ma J."/>
        </authorList>
    </citation>
    <scope>NUCLEOTIDE SEQUENCE [LARGE SCALE GENOMIC DNA]</scope>
    <source>
        <strain evidence="2">JCM 4350</strain>
    </source>
</reference>
<proteinExistence type="predicted"/>
<dbReference type="Proteomes" id="UP000659767">
    <property type="component" value="Unassembled WGS sequence"/>
</dbReference>
<protein>
    <recommendedName>
        <fullName evidence="3">DUF4238 domain-containing protein</fullName>
    </recommendedName>
</protein>
<organism evidence="1 2">
    <name type="scientific">Streptomyces badius</name>
    <dbReference type="NCBI Taxonomy" id="1941"/>
    <lineage>
        <taxon>Bacteria</taxon>
        <taxon>Bacillati</taxon>
        <taxon>Actinomycetota</taxon>
        <taxon>Actinomycetes</taxon>
        <taxon>Kitasatosporales</taxon>
        <taxon>Streptomycetaceae</taxon>
        <taxon>Streptomyces</taxon>
    </lineage>
</organism>
<evidence type="ECO:0000313" key="1">
    <source>
        <dbReference type="EMBL" id="GGS80147.1"/>
    </source>
</evidence>
<accession>A0ABQ2TSP7</accession>
<keyword evidence="2" id="KW-1185">Reference proteome</keyword>
<evidence type="ECO:0008006" key="3">
    <source>
        <dbReference type="Google" id="ProtNLM"/>
    </source>
</evidence>
<sequence length="342" mass="37753">MSATDSLTVGDVSTPKLHHYVPQSYLARFGRGDMVRVKRRCPPKTHLSNVKNVAAETGFYTILDQNGMPSTVIEHELSRLEGQGLAILRQMDETGILPAAGTDDREVLCLYMAVQMTRTPGKRTAMLFGRDVTAYADGRVVDDALMTEYLSRHLGQAPAAPETQGALDYYHGVRAISDGNDPTHEDAVTLPFGSVEACIPEYRARHWRLEISRKPIFLTSDAPLVLWRPDTPSDAYKGFGLKDAHEIRFPVSPTAQVVLIPGQGTSVEEVKISRVISCNQDLADSCAQVVVGHPDRPTALDRVQLSNRGPTLRFYKGPLIQKNSDGTEAHMGDVLHMYTTRR</sequence>
<dbReference type="EMBL" id="BMSZ01000026">
    <property type="protein sequence ID" value="GGS80147.1"/>
    <property type="molecule type" value="Genomic_DNA"/>
</dbReference>
<gene>
    <name evidence="1" type="ORF">GCM10010253_63620</name>
</gene>
<comment type="caution">
    <text evidence="1">The sequence shown here is derived from an EMBL/GenBank/DDBJ whole genome shotgun (WGS) entry which is preliminary data.</text>
</comment>
<name>A0ABQ2TSP7_STRBA</name>